<reference evidence="1 2" key="1">
    <citation type="submission" date="2016-11" db="EMBL/GenBank/DDBJ databases">
        <title>Mixed transmission modes and dynamic genome evolution in an obligate animal-bacterial symbiosis.</title>
        <authorList>
            <person name="Russell S.L."/>
            <person name="Corbett-Detig R.B."/>
            <person name="Cavanaugh C.M."/>
        </authorList>
    </citation>
    <scope>NUCLEOTIDE SEQUENCE [LARGE SCALE GENOMIC DNA]</scope>
    <source>
        <strain evidence="1">Sp-SM6</strain>
    </source>
</reference>
<dbReference type="AlphaFoldDB" id="A0A1T2LBU1"/>
<organism evidence="1 2">
    <name type="scientific">Solemya elarraichensis gill symbiont</name>
    <dbReference type="NCBI Taxonomy" id="1918949"/>
    <lineage>
        <taxon>Bacteria</taxon>
        <taxon>Pseudomonadati</taxon>
        <taxon>Pseudomonadota</taxon>
        <taxon>Gammaproteobacteria</taxon>
        <taxon>sulfur-oxidizing symbionts</taxon>
    </lineage>
</organism>
<evidence type="ECO:0000313" key="1">
    <source>
        <dbReference type="EMBL" id="OOZ42416.1"/>
    </source>
</evidence>
<dbReference type="Proteomes" id="UP000190198">
    <property type="component" value="Unassembled WGS sequence"/>
</dbReference>
<proteinExistence type="predicted"/>
<evidence type="ECO:0008006" key="3">
    <source>
        <dbReference type="Google" id="ProtNLM"/>
    </source>
</evidence>
<sequence>METLISTSVDGVGQVVRLTLNVEGDNWKSYRDTGLNIELDDGATTSAPVWVEETYAVPFDNSFDVRLLVACPEQDASPFQQKAAELAEGDMVKVSEPLGYPYHAPINSRGKLILLAAGCDVDIFRSLVKKIYERDIDWMGEVRAYSGDVTGIEHIYLNHKNSDAMHYLDDLGFRAFDALMARSSATVARLDDMTEEQAVIEFVRFIRSPSTYVYVAGSEAVLEKLGDTVDERLGQPGAWKRIKDELRTQNHWYSHLQ</sequence>
<accession>A0A1T2LBU1</accession>
<name>A0A1T2LBU1_9GAMM</name>
<dbReference type="EMBL" id="MPRK01000039">
    <property type="protein sequence ID" value="OOZ42416.1"/>
    <property type="molecule type" value="Genomic_DNA"/>
</dbReference>
<evidence type="ECO:0000313" key="2">
    <source>
        <dbReference type="Proteomes" id="UP000190198"/>
    </source>
</evidence>
<keyword evidence="2" id="KW-1185">Reference proteome</keyword>
<comment type="caution">
    <text evidence="1">The sequence shown here is derived from an EMBL/GenBank/DDBJ whole genome shotgun (WGS) entry which is preliminary data.</text>
</comment>
<gene>
    <name evidence="1" type="ORF">BOW52_03340</name>
</gene>
<protein>
    <recommendedName>
        <fullName evidence="3">FAD-binding FR-type domain-containing protein</fullName>
    </recommendedName>
</protein>